<dbReference type="InterPro" id="IPR007621">
    <property type="entry name" value="TPM_dom"/>
</dbReference>
<sequence length="170" mass="18079">MRLLPFAAIFAVFLTGCEVRQSEETSSWTVTDDGQVVASTRPDEQPANPPKPSATGKIIDEAGALRPTQMRDLAMELRDLNQAGGPRMTVVLARPASGESLEHLGWAVAGRPSGSDLVLMVDPEATTVRVEGALAPEQKARIATAMLDHLRAEQPAEAIRAAIGIVRDAS</sequence>
<evidence type="ECO:0000313" key="3">
    <source>
        <dbReference type="Proteomes" id="UP001382935"/>
    </source>
</evidence>
<dbReference type="Proteomes" id="UP001382935">
    <property type="component" value="Chromosome"/>
</dbReference>
<organism evidence="2 3">
    <name type="scientific">Sphingomonas kaistensis</name>
    <dbReference type="NCBI Taxonomy" id="298708"/>
    <lineage>
        <taxon>Bacteria</taxon>
        <taxon>Pseudomonadati</taxon>
        <taxon>Pseudomonadota</taxon>
        <taxon>Alphaproteobacteria</taxon>
        <taxon>Sphingomonadales</taxon>
        <taxon>Sphingomonadaceae</taxon>
        <taxon>Sphingomonas</taxon>
    </lineage>
</organism>
<feature type="domain" description="TPM" evidence="1">
    <location>
        <begin position="58"/>
        <end position="164"/>
    </location>
</feature>
<dbReference type="PROSITE" id="PS51257">
    <property type="entry name" value="PROKAR_LIPOPROTEIN"/>
    <property type="match status" value="1"/>
</dbReference>
<accession>A0ABZ2G5Y8</accession>
<evidence type="ECO:0000313" key="2">
    <source>
        <dbReference type="EMBL" id="WWM71632.1"/>
    </source>
</evidence>
<gene>
    <name evidence="2" type="ORF">V6R86_13365</name>
</gene>
<dbReference type="EMBL" id="CP145607">
    <property type="protein sequence ID" value="WWM71632.1"/>
    <property type="molecule type" value="Genomic_DNA"/>
</dbReference>
<protein>
    <submittedName>
        <fullName evidence="2">TPM domain-containing protein</fullName>
    </submittedName>
</protein>
<dbReference type="RefSeq" id="WP_338505144.1">
    <property type="nucleotide sequence ID" value="NZ_CP145607.1"/>
</dbReference>
<evidence type="ECO:0000259" key="1">
    <source>
        <dbReference type="Pfam" id="PF04536"/>
    </source>
</evidence>
<name>A0ABZ2G5Y8_9SPHN</name>
<reference evidence="2 3" key="1">
    <citation type="submission" date="2024-02" db="EMBL/GenBank/DDBJ databases">
        <title>Full genome sequence of Sphingomonas kaistensis.</title>
        <authorList>
            <person name="Poletto B.L."/>
            <person name="Silva G."/>
            <person name="Galante D."/>
            <person name="Campos K.R."/>
            <person name="Santos M.B.N."/>
            <person name="Sacchi C.T."/>
        </authorList>
    </citation>
    <scope>NUCLEOTIDE SEQUENCE [LARGE SCALE GENOMIC DNA]</scope>
    <source>
        <strain evidence="2 3">MA4R</strain>
    </source>
</reference>
<keyword evidence="3" id="KW-1185">Reference proteome</keyword>
<dbReference type="Gene3D" id="3.10.310.50">
    <property type="match status" value="1"/>
</dbReference>
<proteinExistence type="predicted"/>
<dbReference type="Pfam" id="PF04536">
    <property type="entry name" value="TPM_phosphatase"/>
    <property type="match status" value="1"/>
</dbReference>